<evidence type="ECO:0000256" key="5">
    <source>
        <dbReference type="ARBA" id="ARBA00022832"/>
    </source>
</evidence>
<organism evidence="11 12">
    <name type="scientific">Silvibacterium dinghuense</name>
    <dbReference type="NCBI Taxonomy" id="1560006"/>
    <lineage>
        <taxon>Bacteria</taxon>
        <taxon>Pseudomonadati</taxon>
        <taxon>Acidobacteriota</taxon>
        <taxon>Terriglobia</taxon>
        <taxon>Terriglobales</taxon>
        <taxon>Acidobacteriaceae</taxon>
        <taxon>Silvibacterium</taxon>
    </lineage>
</organism>
<gene>
    <name evidence="11" type="primary">accB</name>
    <name evidence="11" type="ORF">ESZ00_10525</name>
</gene>
<dbReference type="Gene3D" id="2.40.50.100">
    <property type="match status" value="1"/>
</dbReference>
<dbReference type="NCBIfam" id="TIGR00531">
    <property type="entry name" value="BCCP"/>
    <property type="match status" value="1"/>
</dbReference>
<dbReference type="PROSITE" id="PS00188">
    <property type="entry name" value="BIOTIN"/>
    <property type="match status" value="1"/>
</dbReference>
<evidence type="ECO:0000256" key="3">
    <source>
        <dbReference type="ARBA" id="ARBA00017562"/>
    </source>
</evidence>
<comment type="function">
    <text evidence="1 9">This protein is a component of the acetyl coenzyme A carboxylase complex; first, biotin carboxylase catalyzes the carboxylation of the carrier protein and then the transcarboxylase transfers the carboxyl group to form malonyl-CoA.</text>
</comment>
<dbReference type="PANTHER" id="PTHR45266:SF3">
    <property type="entry name" value="OXALOACETATE DECARBOXYLASE ALPHA CHAIN"/>
    <property type="match status" value="1"/>
</dbReference>
<protein>
    <recommendedName>
        <fullName evidence="3 9">Biotin carboxyl carrier protein of acetyl-CoA carboxylase</fullName>
    </recommendedName>
</protein>
<dbReference type="AlphaFoldDB" id="A0A4V1NVA1"/>
<evidence type="ECO:0000313" key="11">
    <source>
        <dbReference type="EMBL" id="RXS95050.1"/>
    </source>
</evidence>
<name>A0A4V1NVA1_9BACT</name>
<evidence type="ECO:0000256" key="8">
    <source>
        <dbReference type="ARBA" id="ARBA00023267"/>
    </source>
</evidence>
<evidence type="ECO:0000256" key="2">
    <source>
        <dbReference type="ARBA" id="ARBA00005194"/>
    </source>
</evidence>
<dbReference type="GO" id="GO:0003989">
    <property type="term" value="F:acetyl-CoA carboxylase activity"/>
    <property type="evidence" value="ECO:0007669"/>
    <property type="project" value="InterPro"/>
</dbReference>
<keyword evidence="8 9" id="KW-0092">Biotin</keyword>
<evidence type="ECO:0000313" key="12">
    <source>
        <dbReference type="Proteomes" id="UP000290253"/>
    </source>
</evidence>
<dbReference type="Proteomes" id="UP000290253">
    <property type="component" value="Unassembled WGS sequence"/>
</dbReference>
<dbReference type="UniPathway" id="UPA00094"/>
<dbReference type="CDD" id="cd06850">
    <property type="entry name" value="biotinyl_domain"/>
    <property type="match status" value="1"/>
</dbReference>
<dbReference type="GO" id="GO:0009317">
    <property type="term" value="C:acetyl-CoA carboxylase complex"/>
    <property type="evidence" value="ECO:0007669"/>
    <property type="project" value="InterPro"/>
</dbReference>
<dbReference type="GO" id="GO:0006633">
    <property type="term" value="P:fatty acid biosynthetic process"/>
    <property type="evidence" value="ECO:0007669"/>
    <property type="project" value="UniProtKB-UniPathway"/>
</dbReference>
<dbReference type="RefSeq" id="WP_129208219.1">
    <property type="nucleotide sequence ID" value="NZ_SDMK01000002.1"/>
</dbReference>
<keyword evidence="12" id="KW-1185">Reference proteome</keyword>
<keyword evidence="4 9" id="KW-0444">Lipid biosynthesis</keyword>
<accession>A0A4V1NVA1</accession>
<feature type="domain" description="Lipoyl-binding" evidence="10">
    <location>
        <begin position="96"/>
        <end position="172"/>
    </location>
</feature>
<dbReference type="InterPro" id="IPR000089">
    <property type="entry name" value="Biotin_lipoyl"/>
</dbReference>
<dbReference type="PANTHER" id="PTHR45266">
    <property type="entry name" value="OXALOACETATE DECARBOXYLASE ALPHA CHAIN"/>
    <property type="match status" value="1"/>
</dbReference>
<sequence>MNPEEMKELQELIAFLKENKIAEFDLERGELKVRLKFQQEGGVSPDLATLARLFAAQGTAAAAPVVLPQVHAATAVAPAPVAAPPAAAEPAEDASLHIVKSPIVGTFYESPSPGSAAFVKVGDTVSNGQTLCIVEAMKLMNEIESDSAGEIVKRFVDNGQPVEYGQALYALRTR</sequence>
<evidence type="ECO:0000256" key="9">
    <source>
        <dbReference type="RuleBase" id="RU364072"/>
    </source>
</evidence>
<dbReference type="PRINTS" id="PR01071">
    <property type="entry name" value="ACOABIOTINCC"/>
</dbReference>
<dbReference type="SUPFAM" id="SSF51230">
    <property type="entry name" value="Single hybrid motif"/>
    <property type="match status" value="1"/>
</dbReference>
<dbReference type="PROSITE" id="PS50968">
    <property type="entry name" value="BIOTINYL_LIPOYL"/>
    <property type="match status" value="1"/>
</dbReference>
<keyword evidence="5 9" id="KW-0276">Fatty acid metabolism</keyword>
<dbReference type="Pfam" id="PF00364">
    <property type="entry name" value="Biotin_lipoyl"/>
    <property type="match status" value="1"/>
</dbReference>
<evidence type="ECO:0000256" key="6">
    <source>
        <dbReference type="ARBA" id="ARBA00023098"/>
    </source>
</evidence>
<evidence type="ECO:0000256" key="4">
    <source>
        <dbReference type="ARBA" id="ARBA00022516"/>
    </source>
</evidence>
<dbReference type="EMBL" id="SDMK01000002">
    <property type="protein sequence ID" value="RXS95050.1"/>
    <property type="molecule type" value="Genomic_DNA"/>
</dbReference>
<keyword evidence="6 9" id="KW-0443">Lipid metabolism</keyword>
<keyword evidence="7 9" id="KW-0275">Fatty acid biosynthesis</keyword>
<dbReference type="InterPro" id="IPR050709">
    <property type="entry name" value="Biotin_Carboxyl_Carrier/Decarb"/>
</dbReference>
<reference evidence="11 12" key="1">
    <citation type="journal article" date="2016" name="Int. J. Syst. Evol. Microbiol.">
        <title>Acidipila dinghuensis sp. nov., an acidobacterium isolated from forest soil.</title>
        <authorList>
            <person name="Jiang Y.W."/>
            <person name="Wang J."/>
            <person name="Chen M.H."/>
            <person name="Lv Y.Y."/>
            <person name="Qiu L.H."/>
        </authorList>
    </citation>
    <scope>NUCLEOTIDE SEQUENCE [LARGE SCALE GENOMIC DNA]</scope>
    <source>
        <strain evidence="11 12">DHOF10</strain>
    </source>
</reference>
<comment type="pathway">
    <text evidence="2 9">Lipid metabolism; fatty acid biosynthesis.</text>
</comment>
<dbReference type="InterPro" id="IPR001249">
    <property type="entry name" value="AcCoA_biotinCC"/>
</dbReference>
<proteinExistence type="predicted"/>
<comment type="caution">
    <text evidence="11">The sequence shown here is derived from an EMBL/GenBank/DDBJ whole genome shotgun (WGS) entry which is preliminary data.</text>
</comment>
<dbReference type="InterPro" id="IPR001882">
    <property type="entry name" value="Biotin_BS"/>
</dbReference>
<evidence type="ECO:0000259" key="10">
    <source>
        <dbReference type="PROSITE" id="PS50968"/>
    </source>
</evidence>
<evidence type="ECO:0000256" key="7">
    <source>
        <dbReference type="ARBA" id="ARBA00023160"/>
    </source>
</evidence>
<dbReference type="OrthoDB" id="9811735at2"/>
<dbReference type="InterPro" id="IPR011053">
    <property type="entry name" value="Single_hybrid_motif"/>
</dbReference>
<evidence type="ECO:0000256" key="1">
    <source>
        <dbReference type="ARBA" id="ARBA00003761"/>
    </source>
</evidence>